<keyword evidence="2" id="KW-1185">Reference proteome</keyword>
<reference evidence="1 2" key="1">
    <citation type="journal article" date="2018" name="Front. Plant Sci.">
        <title>Red Clover (Trifolium pratense) and Zigzag Clover (T. medium) - A Picture of Genomic Similarities and Differences.</title>
        <authorList>
            <person name="Dluhosova J."/>
            <person name="Istvanek J."/>
            <person name="Nedelnik J."/>
            <person name="Repkova J."/>
        </authorList>
    </citation>
    <scope>NUCLEOTIDE SEQUENCE [LARGE SCALE GENOMIC DNA]</scope>
    <source>
        <strain evidence="2">cv. 10/8</strain>
        <tissue evidence="1">Leaf</tissue>
    </source>
</reference>
<dbReference type="AlphaFoldDB" id="A0A392VYK6"/>
<name>A0A392VYK6_9FABA</name>
<organism evidence="1 2">
    <name type="scientific">Trifolium medium</name>
    <dbReference type="NCBI Taxonomy" id="97028"/>
    <lineage>
        <taxon>Eukaryota</taxon>
        <taxon>Viridiplantae</taxon>
        <taxon>Streptophyta</taxon>
        <taxon>Embryophyta</taxon>
        <taxon>Tracheophyta</taxon>
        <taxon>Spermatophyta</taxon>
        <taxon>Magnoliopsida</taxon>
        <taxon>eudicotyledons</taxon>
        <taxon>Gunneridae</taxon>
        <taxon>Pentapetalae</taxon>
        <taxon>rosids</taxon>
        <taxon>fabids</taxon>
        <taxon>Fabales</taxon>
        <taxon>Fabaceae</taxon>
        <taxon>Papilionoideae</taxon>
        <taxon>50 kb inversion clade</taxon>
        <taxon>NPAAA clade</taxon>
        <taxon>Hologalegina</taxon>
        <taxon>IRL clade</taxon>
        <taxon>Trifolieae</taxon>
        <taxon>Trifolium</taxon>
    </lineage>
</organism>
<sequence length="66" mass="7096">VVLKPNVDDLRLPHRDPTVVSEPMVRRRVRPDPCIESLLDKGGQAACPVECSGNGGASVWMNKASA</sequence>
<proteinExistence type="predicted"/>
<evidence type="ECO:0000313" key="2">
    <source>
        <dbReference type="Proteomes" id="UP000265520"/>
    </source>
</evidence>
<comment type="caution">
    <text evidence="1">The sequence shown here is derived from an EMBL/GenBank/DDBJ whole genome shotgun (WGS) entry which is preliminary data.</text>
</comment>
<protein>
    <submittedName>
        <fullName evidence="1">Uncharacterized protein</fullName>
    </submittedName>
</protein>
<dbReference type="EMBL" id="LXQA011324708">
    <property type="protein sequence ID" value="MCI93276.1"/>
    <property type="molecule type" value="Genomic_DNA"/>
</dbReference>
<evidence type="ECO:0000313" key="1">
    <source>
        <dbReference type="EMBL" id="MCI93276.1"/>
    </source>
</evidence>
<dbReference type="Proteomes" id="UP000265520">
    <property type="component" value="Unassembled WGS sequence"/>
</dbReference>
<feature type="non-terminal residue" evidence="1">
    <location>
        <position position="1"/>
    </location>
</feature>
<accession>A0A392VYK6</accession>